<protein>
    <recommendedName>
        <fullName evidence="5">SNARE associated Golgi protein</fullName>
    </recommendedName>
</protein>
<dbReference type="AlphaFoldDB" id="A0A5B9QRR4"/>
<keyword evidence="4" id="KW-1185">Reference proteome</keyword>
<gene>
    <name evidence="3" type="ORF">Pr1d_41470</name>
</gene>
<dbReference type="KEGG" id="bgok:Pr1d_41470"/>
<dbReference type="Proteomes" id="UP000323917">
    <property type="component" value="Chromosome"/>
</dbReference>
<evidence type="ECO:0000256" key="2">
    <source>
        <dbReference type="SAM" id="Phobius"/>
    </source>
</evidence>
<feature type="region of interest" description="Disordered" evidence="1">
    <location>
        <begin position="1"/>
        <end position="20"/>
    </location>
</feature>
<proteinExistence type="predicted"/>
<dbReference type="InterPro" id="IPR051311">
    <property type="entry name" value="DedA_domain"/>
</dbReference>
<keyword evidence="2" id="KW-0472">Membrane</keyword>
<feature type="transmembrane region" description="Helical" evidence="2">
    <location>
        <begin position="202"/>
        <end position="222"/>
    </location>
</feature>
<feature type="transmembrane region" description="Helical" evidence="2">
    <location>
        <begin position="133"/>
        <end position="157"/>
    </location>
</feature>
<feature type="transmembrane region" description="Helical" evidence="2">
    <location>
        <begin position="78"/>
        <end position="106"/>
    </location>
</feature>
<reference evidence="3 4" key="1">
    <citation type="submission" date="2019-08" db="EMBL/GenBank/DDBJ databases">
        <title>Deep-cultivation of Planctomycetes and their phenomic and genomic characterization uncovers novel biology.</title>
        <authorList>
            <person name="Wiegand S."/>
            <person name="Jogler M."/>
            <person name="Boedeker C."/>
            <person name="Pinto D."/>
            <person name="Vollmers J."/>
            <person name="Rivas-Marin E."/>
            <person name="Kohn T."/>
            <person name="Peeters S.H."/>
            <person name="Heuer A."/>
            <person name="Rast P."/>
            <person name="Oberbeckmann S."/>
            <person name="Bunk B."/>
            <person name="Jeske O."/>
            <person name="Meyerdierks A."/>
            <person name="Storesund J.E."/>
            <person name="Kallscheuer N."/>
            <person name="Luecker S."/>
            <person name="Lage O.M."/>
            <person name="Pohl T."/>
            <person name="Merkel B.J."/>
            <person name="Hornburger P."/>
            <person name="Mueller R.-W."/>
            <person name="Bruemmer F."/>
            <person name="Labrenz M."/>
            <person name="Spormann A.M."/>
            <person name="Op den Camp H."/>
            <person name="Overmann J."/>
            <person name="Amann R."/>
            <person name="Jetten M.S.M."/>
            <person name="Mascher T."/>
            <person name="Medema M.H."/>
            <person name="Devos D.P."/>
            <person name="Kaster A.-K."/>
            <person name="Ovreas L."/>
            <person name="Rohde M."/>
            <person name="Galperin M.Y."/>
            <person name="Jogler C."/>
        </authorList>
    </citation>
    <scope>NUCLEOTIDE SEQUENCE [LARGE SCALE GENOMIC DNA]</scope>
    <source>
        <strain evidence="3 4">Pr1d</strain>
    </source>
</reference>
<evidence type="ECO:0000313" key="4">
    <source>
        <dbReference type="Proteomes" id="UP000323917"/>
    </source>
</evidence>
<evidence type="ECO:0008006" key="5">
    <source>
        <dbReference type="Google" id="ProtNLM"/>
    </source>
</evidence>
<dbReference type="PANTHER" id="PTHR42709:SF11">
    <property type="entry name" value="DEDA FAMILY PROTEIN"/>
    <property type="match status" value="1"/>
</dbReference>
<keyword evidence="2" id="KW-0812">Transmembrane</keyword>
<organism evidence="3 4">
    <name type="scientific">Bythopirellula goksoeyrii</name>
    <dbReference type="NCBI Taxonomy" id="1400387"/>
    <lineage>
        <taxon>Bacteria</taxon>
        <taxon>Pseudomonadati</taxon>
        <taxon>Planctomycetota</taxon>
        <taxon>Planctomycetia</taxon>
        <taxon>Pirellulales</taxon>
        <taxon>Lacipirellulaceae</taxon>
        <taxon>Bythopirellula</taxon>
    </lineage>
</organism>
<dbReference type="GO" id="GO:0005886">
    <property type="term" value="C:plasma membrane"/>
    <property type="evidence" value="ECO:0007669"/>
    <property type="project" value="TreeGrafter"/>
</dbReference>
<feature type="transmembrane region" description="Helical" evidence="2">
    <location>
        <begin position="178"/>
        <end position="196"/>
    </location>
</feature>
<evidence type="ECO:0000313" key="3">
    <source>
        <dbReference type="EMBL" id="QEG36811.1"/>
    </source>
</evidence>
<accession>A0A5B9QRR4</accession>
<name>A0A5B9QRR4_9BACT</name>
<dbReference type="RefSeq" id="WP_210417787.1">
    <property type="nucleotide sequence ID" value="NZ_CP042913.1"/>
</dbReference>
<dbReference type="EMBL" id="CP042913">
    <property type="protein sequence ID" value="QEG36811.1"/>
    <property type="molecule type" value="Genomic_DNA"/>
</dbReference>
<sequence>MEAERKASENASTLPTGLPQAAPTGPIRRLYNWMLSWAETPYGTPALFLISFAESSFFPLPPDLLQIALSVSKPRRSFFYAAVSAVGSVLGGIVGWLIGFAAWAALSSFFYNYVPGVTPERIEYVGKLYEANAFWAILAAAFTPIPYKVFTISAGVFHQYVSLETLIFASAIGRSARFFLVATCLWWFGPSVRMILERHFEWITLALFALLIGGFFAIKLLAH</sequence>
<keyword evidence="2" id="KW-1133">Transmembrane helix</keyword>
<evidence type="ECO:0000256" key="1">
    <source>
        <dbReference type="SAM" id="MobiDB-lite"/>
    </source>
</evidence>
<dbReference type="PANTHER" id="PTHR42709">
    <property type="entry name" value="ALKALINE PHOSPHATASE LIKE PROTEIN"/>
    <property type="match status" value="1"/>
</dbReference>